<dbReference type="Proteomes" id="UP001172630">
    <property type="component" value="Unassembled WGS sequence"/>
</dbReference>
<accession>A0ABT7K9B7</accession>
<evidence type="ECO:0000313" key="2">
    <source>
        <dbReference type="Proteomes" id="UP001172630"/>
    </source>
</evidence>
<dbReference type="InterPro" id="IPR012674">
    <property type="entry name" value="Calycin"/>
</dbReference>
<name>A0ABT7K9B7_9HYPH</name>
<evidence type="ECO:0000313" key="1">
    <source>
        <dbReference type="EMBL" id="MDL2405207.1"/>
    </source>
</evidence>
<protein>
    <submittedName>
        <fullName evidence="1">Heme-binding protein</fullName>
    </submittedName>
</protein>
<dbReference type="InterPro" id="IPR047975">
    <property type="entry name" value="Heme_bind_FMP"/>
</dbReference>
<gene>
    <name evidence="1" type="ORF">PY650_05975</name>
</gene>
<proteinExistence type="predicted"/>
<dbReference type="NCBIfam" id="NF040572">
    <property type="entry name" value="heme_bind_FMP"/>
    <property type="match status" value="1"/>
</dbReference>
<keyword evidence="2" id="KW-1185">Reference proteome</keyword>
<organism evidence="1 2">
    <name type="scientific">Rhizobium calliandrae</name>
    <dbReference type="NCBI Taxonomy" id="1312182"/>
    <lineage>
        <taxon>Bacteria</taxon>
        <taxon>Pseudomonadati</taxon>
        <taxon>Pseudomonadota</taxon>
        <taxon>Alphaproteobacteria</taxon>
        <taxon>Hyphomicrobiales</taxon>
        <taxon>Rhizobiaceae</taxon>
        <taxon>Rhizobium/Agrobacterium group</taxon>
        <taxon>Rhizobium</taxon>
    </lineage>
</organism>
<sequence>MDINPTFKFRPLPPVVGTHTFAPSATGSPLGDLELLIGRWAGKGFNTIWRPNHTPGQDRFLELNLTNEILEFTEIPGPIPNRGFLQPDIEMFGLTYLQQIQDANNGAGLHIEPGIWASVPRTSNPLEDPTLVRMASIPHGTTVVAQGAVVPPVAGPPLMDRVDITPFQIGSPTRKIKFPETNLTTPSQFRSSPADIVGITQAMIDDPNSVLQAALTGRTITNTRVLKVSSDTAVPGGGTSNTAFLQGAVAGPNAVAALMNATFWIETLANPAGGADLQQLQYSQTVLLNFNGLSWPHVSVATLQKQ</sequence>
<dbReference type="RefSeq" id="WP_285878123.1">
    <property type="nucleotide sequence ID" value="NZ_JARFYN010000005.1"/>
</dbReference>
<reference evidence="1" key="1">
    <citation type="submission" date="2023-06" db="EMBL/GenBank/DDBJ databases">
        <title>Phylogenetic Diversity of Rhizobium strains.</title>
        <authorList>
            <person name="Moura F.T."/>
            <person name="Helene L.C.F."/>
            <person name="Hungria M."/>
        </authorList>
    </citation>
    <scope>NUCLEOTIDE SEQUENCE</scope>
    <source>
        <strain evidence="1">CCGE524</strain>
    </source>
</reference>
<dbReference type="Gene3D" id="2.40.128.20">
    <property type="match status" value="1"/>
</dbReference>
<comment type="caution">
    <text evidence="1">The sequence shown here is derived from an EMBL/GenBank/DDBJ whole genome shotgun (WGS) entry which is preliminary data.</text>
</comment>
<dbReference type="EMBL" id="JARFYN010000005">
    <property type="protein sequence ID" value="MDL2405207.1"/>
    <property type="molecule type" value="Genomic_DNA"/>
</dbReference>